<evidence type="ECO:0000313" key="2">
    <source>
        <dbReference type="EMBL" id="KAF7577891.1"/>
    </source>
</evidence>
<gene>
    <name evidence="2" type="ORF">PtrM4_021310</name>
</gene>
<dbReference type="EMBL" id="NQIK02000001">
    <property type="protein sequence ID" value="KAF7577891.1"/>
    <property type="molecule type" value="Genomic_DNA"/>
</dbReference>
<organism evidence="2 3">
    <name type="scientific">Pyrenophora tritici-repentis</name>
    <dbReference type="NCBI Taxonomy" id="45151"/>
    <lineage>
        <taxon>Eukaryota</taxon>
        <taxon>Fungi</taxon>
        <taxon>Dikarya</taxon>
        <taxon>Ascomycota</taxon>
        <taxon>Pezizomycotina</taxon>
        <taxon>Dothideomycetes</taxon>
        <taxon>Pleosporomycetidae</taxon>
        <taxon>Pleosporales</taxon>
        <taxon>Pleosporineae</taxon>
        <taxon>Pleosporaceae</taxon>
        <taxon>Pyrenophora</taxon>
    </lineage>
</organism>
<proteinExistence type="predicted"/>
<evidence type="ECO:0000256" key="1">
    <source>
        <dbReference type="SAM" id="MobiDB-lite"/>
    </source>
</evidence>
<comment type="caution">
    <text evidence="2">The sequence shown here is derived from an EMBL/GenBank/DDBJ whole genome shotgun (WGS) entry which is preliminary data.</text>
</comment>
<feature type="region of interest" description="Disordered" evidence="1">
    <location>
        <begin position="199"/>
        <end position="219"/>
    </location>
</feature>
<feature type="compositionally biased region" description="Polar residues" evidence="1">
    <location>
        <begin position="237"/>
        <end position="249"/>
    </location>
</feature>
<evidence type="ECO:0000313" key="3">
    <source>
        <dbReference type="Proteomes" id="UP000245464"/>
    </source>
</evidence>
<name>A0A317AH94_9PLEO</name>
<feature type="compositionally biased region" description="Acidic residues" evidence="1">
    <location>
        <begin position="493"/>
        <end position="510"/>
    </location>
</feature>
<reference evidence="2 3" key="1">
    <citation type="journal article" date="2018" name="BMC Genomics">
        <title>Comparative genomics of the wheat fungal pathogen Pyrenophora tritici-repentis reveals chromosomal variations and genome plasticity.</title>
        <authorList>
            <person name="Moolhuijzen P."/>
            <person name="See P.T."/>
            <person name="Hane J.K."/>
            <person name="Shi G."/>
            <person name="Liu Z."/>
            <person name="Oliver R.P."/>
            <person name="Moffat C.S."/>
        </authorList>
    </citation>
    <scope>NUCLEOTIDE SEQUENCE [LARGE SCALE GENOMIC DNA]</scope>
    <source>
        <strain evidence="2">M4</strain>
    </source>
</reference>
<dbReference type="RefSeq" id="XP_065965651.1">
    <property type="nucleotide sequence ID" value="XM_066103449.1"/>
</dbReference>
<feature type="region of interest" description="Disordered" evidence="1">
    <location>
        <begin position="128"/>
        <end position="150"/>
    </location>
</feature>
<sequence length="545" mass="60916">MFPNDIAEPGRKSMLNNYDRWGIKRPEHRNGLINWAGGVIERQSTDPSGHLTRPNELHLWTPVYRRRPVGFGVTLKENDKITENEPTIDEEALAARLEEIESRAIPDESVTYDTHTARREAECQRYHGTEPEGHTRPNTSTILVRNGPKGKETIDSFRKLQTSQGIFISAMESSYDWRTSYDFLGPVKCGFHQQFTLSEERETIDEPPEERHNTSQDPIEFDQRYRLLEAVVPVETAGTNVAGSPPKTNNGKEKAGGSKPPKTNNGKEKTGESSQSQKRGRAEDIQYPYGVKDLQDIDGEPKRIKLRNERLDGHLPLVATEWCEETDGRREWHLGMQYHPSSPVDSPPHVPINPVNIDLNTIPADSPDGNFDSIENSKTRCTHIPDRCRAWWKHAPDECWVVKSVQAPRPAIPDPILHPFEKIDLPQDFELSNRGRNIYQQRIVENAANDNDDTTPTLPVITVPGGVNRNAFKVHSLAAPLIPMLPGRAYGPYDDDSPASTDIDSDDDSDLFLASYQECSGIPPPPATTTGGSPTVPEAPGPVST</sequence>
<feature type="region of interest" description="Disordered" evidence="1">
    <location>
        <begin position="492"/>
        <end position="511"/>
    </location>
</feature>
<protein>
    <submittedName>
        <fullName evidence="2">Uncharacterized protein</fullName>
    </submittedName>
</protein>
<dbReference type="AlphaFoldDB" id="A0A317AH94"/>
<dbReference type="Proteomes" id="UP000245464">
    <property type="component" value="Chromosome 1"/>
</dbReference>
<feature type="region of interest" description="Disordered" evidence="1">
    <location>
        <begin position="516"/>
        <end position="545"/>
    </location>
</feature>
<dbReference type="GeneID" id="90954206"/>
<accession>A0A317AH94</accession>
<feature type="region of interest" description="Disordered" evidence="1">
    <location>
        <begin position="236"/>
        <end position="287"/>
    </location>
</feature>
<dbReference type="KEGG" id="ptrr:90954206"/>